<dbReference type="STRING" id="1586287.BBK82_34685"/>
<dbReference type="AlphaFoldDB" id="A0A1B2HRT3"/>
<organism evidence="1 2">
    <name type="scientific">Lentzea guizhouensis</name>
    <dbReference type="NCBI Taxonomy" id="1586287"/>
    <lineage>
        <taxon>Bacteria</taxon>
        <taxon>Bacillati</taxon>
        <taxon>Actinomycetota</taxon>
        <taxon>Actinomycetes</taxon>
        <taxon>Pseudonocardiales</taxon>
        <taxon>Pseudonocardiaceae</taxon>
        <taxon>Lentzea</taxon>
    </lineage>
</organism>
<keyword evidence="2" id="KW-1185">Reference proteome</keyword>
<evidence type="ECO:0000313" key="2">
    <source>
        <dbReference type="Proteomes" id="UP000093053"/>
    </source>
</evidence>
<dbReference type="Proteomes" id="UP000093053">
    <property type="component" value="Chromosome"/>
</dbReference>
<dbReference type="EMBL" id="CP016793">
    <property type="protein sequence ID" value="ANZ40402.1"/>
    <property type="molecule type" value="Genomic_DNA"/>
</dbReference>
<proteinExistence type="predicted"/>
<evidence type="ECO:0000313" key="1">
    <source>
        <dbReference type="EMBL" id="ANZ40402.1"/>
    </source>
</evidence>
<gene>
    <name evidence="1" type="ORF">BBK82_34685</name>
</gene>
<name>A0A1B2HRT3_9PSEU</name>
<reference evidence="1 2" key="1">
    <citation type="submission" date="2016-07" db="EMBL/GenBank/DDBJ databases">
        <title>Complete genome sequence of the Lentzea guizhouensis DHS C013.</title>
        <authorList>
            <person name="Cao C."/>
        </authorList>
    </citation>
    <scope>NUCLEOTIDE SEQUENCE [LARGE SCALE GENOMIC DNA]</scope>
    <source>
        <strain evidence="1 2">DHS C013</strain>
    </source>
</reference>
<protein>
    <submittedName>
        <fullName evidence="1">Uncharacterized protein</fullName>
    </submittedName>
</protein>
<accession>A0A1B2HRT3</accession>
<dbReference type="KEGG" id="led:BBK82_34685"/>
<sequence>MPHGSAKGAAVSFAEGRLAAEAAEAVQQRQAARRVAEHSRDADDCLDLLSMLGLSGLAPRSAPLPARPLDEQFATVTLPEALGVFRSIEGARR</sequence>